<dbReference type="Pfam" id="PF25273">
    <property type="entry name" value="DUF7869"/>
    <property type="match status" value="1"/>
</dbReference>
<feature type="domain" description="DUF7869" evidence="1">
    <location>
        <begin position="14"/>
        <end position="105"/>
    </location>
</feature>
<proteinExistence type="predicted"/>
<evidence type="ECO:0000313" key="3">
    <source>
        <dbReference type="Proteomes" id="UP001458880"/>
    </source>
</evidence>
<evidence type="ECO:0000259" key="1">
    <source>
        <dbReference type="Pfam" id="PF25273"/>
    </source>
</evidence>
<reference evidence="2 3" key="1">
    <citation type="journal article" date="2024" name="BMC Genomics">
        <title>De novo assembly and annotation of Popillia japonica's genome with initial clues to its potential as an invasive pest.</title>
        <authorList>
            <person name="Cucini C."/>
            <person name="Boschi S."/>
            <person name="Funari R."/>
            <person name="Cardaioli E."/>
            <person name="Iannotti N."/>
            <person name="Marturano G."/>
            <person name="Paoli F."/>
            <person name="Bruttini M."/>
            <person name="Carapelli A."/>
            <person name="Frati F."/>
            <person name="Nardi F."/>
        </authorList>
    </citation>
    <scope>NUCLEOTIDE SEQUENCE [LARGE SCALE GENOMIC DNA]</scope>
    <source>
        <strain evidence="2">DMR45628</strain>
    </source>
</reference>
<protein>
    <recommendedName>
        <fullName evidence="1">DUF7869 domain-containing protein</fullName>
    </recommendedName>
</protein>
<keyword evidence="3" id="KW-1185">Reference proteome</keyword>
<comment type="caution">
    <text evidence="2">The sequence shown here is derived from an EMBL/GenBank/DDBJ whole genome shotgun (WGS) entry which is preliminary data.</text>
</comment>
<dbReference type="Proteomes" id="UP001458880">
    <property type="component" value="Unassembled WGS sequence"/>
</dbReference>
<dbReference type="PANTHER" id="PTHR10773">
    <property type="entry name" value="DNA-DIRECTED RNA POLYMERASES I, II, AND III SUBUNIT RPABC2"/>
    <property type="match status" value="1"/>
</dbReference>
<name>A0AAW1MIU7_POPJA</name>
<dbReference type="InterPro" id="IPR057191">
    <property type="entry name" value="DUF7869"/>
</dbReference>
<evidence type="ECO:0000313" key="2">
    <source>
        <dbReference type="EMBL" id="KAK9747461.1"/>
    </source>
</evidence>
<dbReference type="EMBL" id="JASPKY010000030">
    <property type="protein sequence ID" value="KAK9747461.1"/>
    <property type="molecule type" value="Genomic_DNA"/>
</dbReference>
<accession>A0AAW1MIU7</accession>
<gene>
    <name evidence="2" type="ORF">QE152_g5210</name>
</gene>
<sequence>MQWICKLPQDIKEISIFSDTCAGPNRSQYIFALLLFLVQSTHIDIIEQKFLESGHSYMEVDSMHSAIEREKKYVSVNSVSDWANIMQRARSKRNRKSANPYHVSQLHFSDMLDLKDLSKRIIQHRLKDVDGNKNWLEIKCLRYDKADPSTISFRYDHSGPYKTFNVRGRGRQPLIKEVKKVYSNYLPIS</sequence>
<organism evidence="2 3">
    <name type="scientific">Popillia japonica</name>
    <name type="common">Japanese beetle</name>
    <dbReference type="NCBI Taxonomy" id="7064"/>
    <lineage>
        <taxon>Eukaryota</taxon>
        <taxon>Metazoa</taxon>
        <taxon>Ecdysozoa</taxon>
        <taxon>Arthropoda</taxon>
        <taxon>Hexapoda</taxon>
        <taxon>Insecta</taxon>
        <taxon>Pterygota</taxon>
        <taxon>Neoptera</taxon>
        <taxon>Endopterygota</taxon>
        <taxon>Coleoptera</taxon>
        <taxon>Polyphaga</taxon>
        <taxon>Scarabaeiformia</taxon>
        <taxon>Scarabaeidae</taxon>
        <taxon>Rutelinae</taxon>
        <taxon>Popillia</taxon>
    </lineage>
</organism>
<dbReference type="AlphaFoldDB" id="A0AAW1MIU7"/>
<dbReference type="PANTHER" id="PTHR10773:SF19">
    <property type="match status" value="1"/>
</dbReference>